<evidence type="ECO:0000313" key="2">
    <source>
        <dbReference type="Proteomes" id="UP000245320"/>
    </source>
</evidence>
<reference evidence="3" key="1">
    <citation type="submission" date="2025-08" db="UniProtKB">
        <authorList>
            <consortium name="RefSeq"/>
        </authorList>
    </citation>
    <scope>IDENTIFICATION</scope>
    <source>
        <tissue evidence="3">Spleen</tissue>
    </source>
</reference>
<accession>A0A6J3Q6I9</accession>
<keyword evidence="3" id="KW-0687">Ribonucleoprotein</keyword>
<evidence type="ECO:0000256" key="1">
    <source>
        <dbReference type="SAM" id="MobiDB-lite"/>
    </source>
</evidence>
<name>A0A6J3Q6I9_TURTR</name>
<feature type="compositionally biased region" description="Basic and acidic residues" evidence="1">
    <location>
        <begin position="36"/>
        <end position="55"/>
    </location>
</feature>
<proteinExistence type="predicted"/>
<keyword evidence="2" id="KW-1185">Reference proteome</keyword>
<gene>
    <name evidence="3" type="primary">HNRNPF</name>
</gene>
<dbReference type="Proteomes" id="UP000245320">
    <property type="component" value="Chromosome 16"/>
</dbReference>
<dbReference type="GeneID" id="101329610"/>
<dbReference type="GO" id="GO:1990904">
    <property type="term" value="C:ribonucleoprotein complex"/>
    <property type="evidence" value="ECO:0007669"/>
    <property type="project" value="UniProtKB-KW"/>
</dbReference>
<organism evidence="2 3">
    <name type="scientific">Tursiops truncatus</name>
    <name type="common">Atlantic bottle-nosed dolphin</name>
    <name type="synonym">Delphinus truncatus</name>
    <dbReference type="NCBI Taxonomy" id="9739"/>
    <lineage>
        <taxon>Eukaryota</taxon>
        <taxon>Metazoa</taxon>
        <taxon>Chordata</taxon>
        <taxon>Craniata</taxon>
        <taxon>Vertebrata</taxon>
        <taxon>Euteleostomi</taxon>
        <taxon>Mammalia</taxon>
        <taxon>Eutheria</taxon>
        <taxon>Laurasiatheria</taxon>
        <taxon>Artiodactyla</taxon>
        <taxon>Whippomorpha</taxon>
        <taxon>Cetacea</taxon>
        <taxon>Odontoceti</taxon>
        <taxon>Delphinidae</taxon>
        <taxon>Tursiops</taxon>
    </lineage>
</organism>
<evidence type="ECO:0000313" key="3">
    <source>
        <dbReference type="RefSeq" id="XP_033698010.1"/>
    </source>
</evidence>
<dbReference type="AlphaFoldDB" id="A0A6J3Q6I9"/>
<dbReference type="CTD" id="3185"/>
<protein>
    <submittedName>
        <fullName evidence="3">Heterogeneous nuclear ribonucleoprotein F isoform X2</fullName>
    </submittedName>
</protein>
<dbReference type="RefSeq" id="XP_033698010.1">
    <property type="nucleotide sequence ID" value="XM_033842119.1"/>
</dbReference>
<sequence>MRPLGPAHGRPPQSPRPAVVFASFRLRLGSGTTPRLPEEKGAQRDDEVPDVKKSGGVETWSPRTVRYLPGVSSTVGIPRCSLSLDSWVSDGTCTSLSGRAPVTPLVH</sequence>
<feature type="region of interest" description="Disordered" evidence="1">
    <location>
        <begin position="30"/>
        <end position="57"/>
    </location>
</feature>